<evidence type="ECO:0000313" key="2">
    <source>
        <dbReference type="Proteomes" id="UP000220102"/>
    </source>
</evidence>
<proteinExistence type="predicted"/>
<dbReference type="Proteomes" id="UP000220102">
    <property type="component" value="Unassembled WGS sequence"/>
</dbReference>
<comment type="caution">
    <text evidence="1">The sequence shown here is derived from an EMBL/GenBank/DDBJ whole genome shotgun (WGS) entry which is preliminary data.</text>
</comment>
<dbReference type="EMBL" id="PDEQ01000003">
    <property type="protein sequence ID" value="PEN13857.1"/>
    <property type="molecule type" value="Genomic_DNA"/>
</dbReference>
<keyword evidence="2" id="KW-1185">Reference proteome</keyword>
<sequence length="102" mass="11372">MSMIQFEGCICDRPTEQVRIRSAIKRVEETSDMNASTRWVVVTQAVPLGGLVYVAHAVRRDWTVTAQSVSELEDKLMARADGGVESSRAVQPSPFRTVYGRE</sequence>
<dbReference type="RefSeq" id="WP_098075021.1">
    <property type="nucleotide sequence ID" value="NZ_PDEQ01000003.1"/>
</dbReference>
<reference evidence="1 2" key="1">
    <citation type="submission" date="2017-10" db="EMBL/GenBank/DDBJ databases">
        <title>Draft genome of Longibacter Salinarum.</title>
        <authorList>
            <person name="Goh K.M."/>
            <person name="Shamsir M.S."/>
            <person name="Lim S.W."/>
        </authorList>
    </citation>
    <scope>NUCLEOTIDE SEQUENCE [LARGE SCALE GENOMIC DNA]</scope>
    <source>
        <strain evidence="1 2">KCTC 52045</strain>
    </source>
</reference>
<accession>A0A2A8CZ59</accession>
<name>A0A2A8CZ59_9BACT</name>
<dbReference type="AlphaFoldDB" id="A0A2A8CZ59"/>
<protein>
    <submittedName>
        <fullName evidence="1">Uncharacterized protein</fullName>
    </submittedName>
</protein>
<organism evidence="1 2">
    <name type="scientific">Longibacter salinarum</name>
    <dbReference type="NCBI Taxonomy" id="1850348"/>
    <lineage>
        <taxon>Bacteria</taxon>
        <taxon>Pseudomonadati</taxon>
        <taxon>Rhodothermota</taxon>
        <taxon>Rhodothermia</taxon>
        <taxon>Rhodothermales</taxon>
        <taxon>Salisaetaceae</taxon>
        <taxon>Longibacter</taxon>
    </lineage>
</organism>
<gene>
    <name evidence="1" type="ORF">CRI94_07290</name>
</gene>
<evidence type="ECO:0000313" key="1">
    <source>
        <dbReference type="EMBL" id="PEN13857.1"/>
    </source>
</evidence>